<keyword evidence="10" id="KW-0560">Oxidoreductase</keyword>
<dbReference type="GO" id="GO:0005886">
    <property type="term" value="C:plasma membrane"/>
    <property type="evidence" value="ECO:0007669"/>
    <property type="project" value="UniProtKB-SubCell"/>
</dbReference>
<dbReference type="RefSeq" id="WP_158357984.1">
    <property type="nucleotide sequence ID" value="NZ_CP034876.1"/>
</dbReference>
<dbReference type="GO" id="GO:0009319">
    <property type="term" value="C:cytochrome o ubiquinol oxidase complex"/>
    <property type="evidence" value="ECO:0007669"/>
    <property type="project" value="TreeGrafter"/>
</dbReference>
<evidence type="ECO:0000256" key="1">
    <source>
        <dbReference type="ARBA" id="ARBA00004651"/>
    </source>
</evidence>
<keyword evidence="9 17" id="KW-1133">Transmembrane helix</keyword>
<evidence type="ECO:0000256" key="10">
    <source>
        <dbReference type="ARBA" id="ARBA00023002"/>
    </source>
</evidence>
<dbReference type="GO" id="GO:0015078">
    <property type="term" value="F:proton transmembrane transporter activity"/>
    <property type="evidence" value="ECO:0007669"/>
    <property type="project" value="TreeGrafter"/>
</dbReference>
<name>A0A4D6Y5C7_9GAMM</name>
<dbReference type="InterPro" id="IPR050968">
    <property type="entry name" value="Cytochrome_c_oxidase_bac_sub4"/>
</dbReference>
<evidence type="ECO:0000256" key="7">
    <source>
        <dbReference type="ARBA" id="ARBA00022692"/>
    </source>
</evidence>
<reference evidence="18 19" key="2">
    <citation type="submission" date="2019-05" db="EMBL/GenBank/DDBJ databases">
        <title>Genome evolution of the obligate endosymbiont Buchnera aphidicola.</title>
        <authorList>
            <person name="Moran N.A."/>
        </authorList>
    </citation>
    <scope>NUCLEOTIDE SEQUENCE [LARGE SCALE GENOMIC DNA]</scope>
    <source>
        <strain evidence="18 19">Hla</strain>
    </source>
</reference>
<dbReference type="OrthoDB" id="2375888at2"/>
<feature type="transmembrane region" description="Helical" evidence="17">
    <location>
        <begin position="16"/>
        <end position="39"/>
    </location>
</feature>
<evidence type="ECO:0000256" key="6">
    <source>
        <dbReference type="ARBA" id="ARBA00022475"/>
    </source>
</evidence>
<comment type="similarity">
    <text evidence="2">Belongs to the cytochrome c oxidase bacterial subunit 4 family.</text>
</comment>
<dbReference type="GO" id="GO:0019646">
    <property type="term" value="P:aerobic electron transport chain"/>
    <property type="evidence" value="ECO:0007669"/>
    <property type="project" value="TreeGrafter"/>
</dbReference>
<feature type="transmembrane region" description="Helical" evidence="17">
    <location>
        <begin position="76"/>
        <end position="98"/>
    </location>
</feature>
<keyword evidence="7 17" id="KW-0812">Transmembrane</keyword>
<evidence type="ECO:0000313" key="19">
    <source>
        <dbReference type="Proteomes" id="UP000298738"/>
    </source>
</evidence>
<evidence type="ECO:0000256" key="3">
    <source>
        <dbReference type="ARBA" id="ARBA00011700"/>
    </source>
</evidence>
<accession>A0A4D6Y5C7</accession>
<evidence type="ECO:0000256" key="13">
    <source>
        <dbReference type="ARBA" id="ARBA00030071"/>
    </source>
</evidence>
<evidence type="ECO:0000256" key="12">
    <source>
        <dbReference type="ARBA" id="ARBA00025694"/>
    </source>
</evidence>
<evidence type="ECO:0000256" key="17">
    <source>
        <dbReference type="SAM" id="Phobius"/>
    </source>
</evidence>
<dbReference type="GO" id="GO:0009486">
    <property type="term" value="F:cytochrome bo3 ubiquinol oxidase activity"/>
    <property type="evidence" value="ECO:0007669"/>
    <property type="project" value="InterPro"/>
</dbReference>
<evidence type="ECO:0000256" key="8">
    <source>
        <dbReference type="ARBA" id="ARBA00022982"/>
    </source>
</evidence>
<evidence type="ECO:0000256" key="9">
    <source>
        <dbReference type="ARBA" id="ARBA00022989"/>
    </source>
</evidence>
<dbReference type="GO" id="GO:0015990">
    <property type="term" value="P:electron transport coupled proton transport"/>
    <property type="evidence" value="ECO:0007669"/>
    <property type="project" value="InterPro"/>
</dbReference>
<feature type="transmembrane region" description="Helical" evidence="17">
    <location>
        <begin position="45"/>
        <end position="64"/>
    </location>
</feature>
<keyword evidence="6" id="KW-1003">Cell membrane</keyword>
<protein>
    <recommendedName>
        <fullName evidence="4">Cytochrome bo(3) ubiquinol oxidase subunit 4</fullName>
    </recommendedName>
    <alternativeName>
        <fullName evidence="16">Cytochrome o ubiquinol oxidase subunit 4</fullName>
    </alternativeName>
    <alternativeName>
        <fullName evidence="13">Oxidase bo(3) subunit 4</fullName>
    </alternativeName>
    <alternativeName>
        <fullName evidence="14">Ubiquinol oxidase polypeptide IV</fullName>
    </alternativeName>
    <alternativeName>
        <fullName evidence="15">Ubiquinol oxidase subunit 4</fullName>
    </alternativeName>
</protein>
<dbReference type="InterPro" id="IPR014210">
    <property type="entry name" value="Cyt_o_ubiqinol_oxidase_su4"/>
</dbReference>
<dbReference type="PANTHER" id="PTHR36835">
    <property type="entry name" value="CYTOCHROME BO(3) UBIQUINOL OXIDASE SUBUNIT 4"/>
    <property type="match status" value="1"/>
</dbReference>
<gene>
    <name evidence="18" type="primary">cyoD</name>
    <name evidence="18" type="ORF">D9V68_02390</name>
</gene>
<evidence type="ECO:0000256" key="2">
    <source>
        <dbReference type="ARBA" id="ARBA00008079"/>
    </source>
</evidence>
<dbReference type="AlphaFoldDB" id="A0A4D6Y5C7"/>
<evidence type="ECO:0000256" key="4">
    <source>
        <dbReference type="ARBA" id="ARBA00014689"/>
    </source>
</evidence>
<evidence type="ECO:0000256" key="5">
    <source>
        <dbReference type="ARBA" id="ARBA00022448"/>
    </source>
</evidence>
<keyword evidence="8" id="KW-0249">Electron transport</keyword>
<sequence length="109" mass="12982">MYNFIKKNNNKEIQSYLLGFCFSIILTIVPFLLVIQKTFPSKLNYILVLVCSIIQIIVHFVYFLHLDFSSEMRWNLVTLLFVIIIIFIVVFGSIWIMYNLNHHVMYTVL</sequence>
<keyword evidence="11 17" id="KW-0472">Membrane</keyword>
<comment type="function">
    <text evidence="12">Cytochrome bo(3) ubiquinol terminal oxidase is the component of the aerobic respiratory chain of E.coli that predominates when cells are grown at high aeration. Has proton pump activity across the membrane in addition to electron transfer, pumping 2 protons/electron.</text>
</comment>
<reference evidence="18 19" key="1">
    <citation type="submission" date="2018-12" db="EMBL/GenBank/DDBJ databases">
        <authorList>
            <person name="Chong R.A."/>
        </authorList>
    </citation>
    <scope>NUCLEOTIDE SEQUENCE [LARGE SCALE GENOMIC DNA]</scope>
    <source>
        <strain evidence="18 19">Hla</strain>
    </source>
</reference>
<evidence type="ECO:0000256" key="14">
    <source>
        <dbReference type="ARBA" id="ARBA00030211"/>
    </source>
</evidence>
<comment type="subcellular location">
    <subcellularLocation>
        <location evidence="1">Cell membrane</location>
        <topology evidence="1">Multi-pass membrane protein</topology>
    </subcellularLocation>
</comment>
<comment type="subunit">
    <text evidence="3">Heterooctamer of two A chains, two B chains, two C chains and two D chains.</text>
</comment>
<organism evidence="18 19">
    <name type="scientific">Buchnera aphidicola</name>
    <name type="common">Hyperomyzus lactucae</name>
    <dbReference type="NCBI Taxonomy" id="1241860"/>
    <lineage>
        <taxon>Bacteria</taxon>
        <taxon>Pseudomonadati</taxon>
        <taxon>Pseudomonadota</taxon>
        <taxon>Gammaproteobacteria</taxon>
        <taxon>Enterobacterales</taxon>
        <taxon>Erwiniaceae</taxon>
        <taxon>Buchnera</taxon>
    </lineage>
</organism>
<keyword evidence="5" id="KW-0813">Transport</keyword>
<proteinExistence type="inferred from homology"/>
<evidence type="ECO:0000256" key="16">
    <source>
        <dbReference type="ARBA" id="ARBA00032185"/>
    </source>
</evidence>
<dbReference type="NCBIfam" id="TIGR02847">
    <property type="entry name" value="CyoD"/>
    <property type="match status" value="1"/>
</dbReference>
<dbReference type="PANTHER" id="PTHR36835:SF1">
    <property type="entry name" value="CYTOCHROME BO(3) UBIQUINOL OXIDASE SUBUNIT 4"/>
    <property type="match status" value="1"/>
</dbReference>
<dbReference type="EMBL" id="CP034876">
    <property type="protein sequence ID" value="QCI21180.1"/>
    <property type="molecule type" value="Genomic_DNA"/>
</dbReference>
<evidence type="ECO:0000256" key="15">
    <source>
        <dbReference type="ARBA" id="ARBA00031887"/>
    </source>
</evidence>
<dbReference type="Proteomes" id="UP000298738">
    <property type="component" value="Chromosome"/>
</dbReference>
<dbReference type="Pfam" id="PF03626">
    <property type="entry name" value="COX4_pro"/>
    <property type="match status" value="1"/>
</dbReference>
<dbReference type="InterPro" id="IPR005171">
    <property type="entry name" value="Cyt_c_oxidase_su4_prok"/>
</dbReference>
<evidence type="ECO:0000256" key="11">
    <source>
        <dbReference type="ARBA" id="ARBA00023136"/>
    </source>
</evidence>
<evidence type="ECO:0000313" key="18">
    <source>
        <dbReference type="EMBL" id="QCI21180.1"/>
    </source>
</evidence>